<feature type="transmembrane region" description="Helical" evidence="2">
    <location>
        <begin position="1195"/>
        <end position="1214"/>
    </location>
</feature>
<gene>
    <name evidence="3" type="ORF">GMRT_10184</name>
</gene>
<feature type="transmembrane region" description="Helical" evidence="2">
    <location>
        <begin position="1366"/>
        <end position="1394"/>
    </location>
</feature>
<feature type="compositionally biased region" description="Basic and acidic residues" evidence="1">
    <location>
        <begin position="270"/>
        <end position="281"/>
    </location>
</feature>
<sequence length="2230" mass="249687">MHGIFSDSPGELPNSLRRLEDSEHSRNLCFELSRDRPFQLSPRPLEFLLHLNEYLGIEEPPPLPCSTSDDSQLFACNGYWSRFLPPVQPFPDLSISTLIPTFQAFITKAALHDQGSHPNTSPSLPESPCRALTPTCHVFGDTPAESFSSESAFHVPKCFSFETTPTHTYPIGHTDSHPSNILFTSEPPPEEPTKPRFEITLGKRATTARVIRPKQQLQQDWGLPGCSPEKDISQSSLVSKSHDLEGQTSGDTGTQQESRTDKTVSGSSVQRERRTELRGEETGVTVTLVRIASKRTRKPKKKLVPVEEHSGPHKVFQSSSDGKTGIIDVSHSQLSSTVDHKSDPLTVIDMKLTGTRVIADANLEDSNHTQALLSTLDLEEPGDFSGPGALDHIILSSTSHAHDALPDLHLSLRGSNADVSDVDVHLVEGISAEVKGISSVNVVLDVIEDSFSATDPAKYADRHKQSEPVLSDVHSVELRTNQMPWKRHKTSSHSRASQSTLTIRYTRLGVMRDIDCFNGHSLTSILTQYRPDEPSLALRPLAKAAHWLVDLLKRTLQGVILLLGCVLVGLVICLHRVAILGLLGYFDLASTLLPFVLILPLKRMLQLLSLVSAGATPFFHKDFAPSHTFNKETYVRALESNTKAYPLYLSLDPLYRTLFHPTALQQLSQPSGLFDTPQNLARTVTVESMLQPVVDYMLLLDLYDKYGPPEPTRTRIPFGSTQVVQDYFEVPWLDNLLYRELPLFSMTQQDMDSLLRHFSPQSSSQARHHSIPEYGLKQIQLSPLKASTYSLPLNTCKGSSGPIASPGFIGPDGTSRRPLAGEYLVLITGIATSPQAVYRNDGGGECVALASYSTGGKSSYDTLLIGVASAMGPSKNQNTRSIANRRITSHDLSVLTLSDAAGNIVRIHLPDSNYQIYCRAKSPTFLKSQPMEGTFQTCNFNDLVIYYDYEFSPMALLDNIVIEAIEIVDDPDIAWVERTIGRIQRPLLDFWKIILAEPTLVERSLEGSQVALQVHPKINVYVVYKSTEVPLEYAHDCYGDRVACTNRTVGVDEFLAPYVPIATEYLKYLSIIPLTSSGSSKVGVSSFTDSHFAHFHMQLMLSKKTTLDALAECWSTPHLPNSPWIRVLLHLSAAFRPKRCTVEQVQKLQSTLKEIESHLIELEAMQAVHDFHACIAQSSTEFLSRSIEKLRELTLTYVLHRWVILIVIFIVYMAKVKKMHRIVHGIQNYLYVHPNPQWARRYPNTRRLLRLYKWFQKIFFIVSTFIGIGEVEWVFVLLLQVGGFIFLAQFLWGHLTPLLLGIYLSTPITRALVAYVIVLFTSGHLLARVYLGNPLAQNFFTRRVLKPLLSALHSSRHPVERFCGSIAIRIFNILSPMLVPLSISLIVGLARIFASDSRLVGLLEDGMVMIVILMLLTNKYNIAVWLTVTRISMITLDDLIVGKVFPPTSRSADSNLQFLATFGNYNDEIQFLYRIVDDAIGRPHGGGKASRTTKHRNRVFQKQGEPARTMERYFTYNPPFNLAITIPLNTSAPWSVFLLLFGSQPELFSAPGYHGTHVITNIWARWFLSRTQSGGPDLSFDPYSTAALEALAKRRTKVAQPAVSYECNLLFHMGYSVPTSISTIPHSVFLNKHTLRLATFIPPSRYLCGRDLLNPTMEVRTDFPDLDARPSTIMTPIAYSFTVEPAALDTVRGSVMHKIVRFFVSPFISQETTLARLHEVLKRDLNSYPRLSPSFLQWDCAAFGGLKEALSYVPGLSPSVRVLLRDDYMPDLSPQELQTLLAISIFDFLGAGTLLGSQRLSSTPLGYADREFQTQRNEYLRLLSYVFGLSVPLSCTCMAEAMPRPVDIKRLQCLLLQTPLFSADRFLDLGRLLQGRVEPFIDWALKSVRDASDDSLTFLQFVRLFYREEPTLFQRLGLGDTPLETLEPWLQGRMDPINDNPSYGTFLLAVIRLRLIELDVCRLLTMECNILHHMAFENTGFAWVSPNTFKIPAHEEEVTDICFALCSRCSKAVTDAALESGVELSARMSAYSLLCDQCRKIQRHKVIQPILAYDASARRRFSQLFRQKLSLCICPEDCIALLCASGFITSGFYIHQLAHEMAFQENSGPLHQRKGVTPDACLWRVHTPPHSDIFGMLRFRAIGETMLSTALFAARYRYALALLPSIPLDDDRVYASIRSAIDGQQLLHLLRLYAEDMKVELFDKEGKRIGPVSTTSSGAWTKALVSDVNT</sequence>
<feature type="transmembrane region" description="Helical" evidence="2">
    <location>
        <begin position="582"/>
        <end position="601"/>
    </location>
</feature>
<dbReference type="Proteomes" id="UP000315496">
    <property type="component" value="Chromosome 4"/>
</dbReference>
<protein>
    <submittedName>
        <fullName evidence="3">Putative membrane spanning protein</fullName>
    </submittedName>
</protein>
<keyword evidence="2" id="KW-0472">Membrane</keyword>
<reference evidence="3 4" key="1">
    <citation type="submission" date="2019-05" db="EMBL/GenBank/DDBJ databases">
        <title>The compact genome of Giardia muris reveals important steps in the evolution of intestinal protozoan parasites.</title>
        <authorList>
            <person name="Xu F."/>
            <person name="Jimenez-Gonzalez A."/>
            <person name="Einarsson E."/>
            <person name="Astvaldsson A."/>
            <person name="Peirasmaki D."/>
            <person name="Eckmann L."/>
            <person name="Andersson J.O."/>
            <person name="Svard S.G."/>
            <person name="Jerlstrom-Hultqvist J."/>
        </authorList>
    </citation>
    <scope>NUCLEOTIDE SEQUENCE [LARGE SCALE GENOMIC DNA]</scope>
    <source>
        <strain evidence="3 4">Roberts-Thomson</strain>
    </source>
</reference>
<comment type="caution">
    <text evidence="3">The sequence shown here is derived from an EMBL/GenBank/DDBJ whole genome shotgun (WGS) entry which is preliminary data.</text>
</comment>
<feature type="region of interest" description="Disordered" evidence="1">
    <location>
        <begin position="184"/>
        <end position="281"/>
    </location>
</feature>
<keyword evidence="2" id="KW-0812">Transmembrane</keyword>
<evidence type="ECO:0000256" key="2">
    <source>
        <dbReference type="SAM" id="Phobius"/>
    </source>
</evidence>
<keyword evidence="2" id="KW-1133">Transmembrane helix</keyword>
<evidence type="ECO:0000256" key="1">
    <source>
        <dbReference type="SAM" id="MobiDB-lite"/>
    </source>
</evidence>
<dbReference type="VEuPathDB" id="GiardiaDB:GMRT_10184"/>
<dbReference type="OrthoDB" id="10253215at2759"/>
<feature type="region of interest" description="Disordered" evidence="1">
    <location>
        <begin position="299"/>
        <end position="323"/>
    </location>
</feature>
<proteinExistence type="predicted"/>
<feature type="compositionally biased region" description="Polar residues" evidence="1">
    <location>
        <begin position="246"/>
        <end position="269"/>
    </location>
</feature>
<feature type="transmembrane region" description="Helical" evidence="2">
    <location>
        <begin position="556"/>
        <end position="575"/>
    </location>
</feature>
<accession>A0A4Z1SSX3</accession>
<evidence type="ECO:0000313" key="4">
    <source>
        <dbReference type="Proteomes" id="UP000315496"/>
    </source>
</evidence>
<name>A0A4Z1SSX3_GIAMU</name>
<feature type="transmembrane region" description="Helical" evidence="2">
    <location>
        <begin position="1312"/>
        <end position="1331"/>
    </location>
</feature>
<feature type="transmembrane region" description="Helical" evidence="2">
    <location>
        <begin position="1284"/>
        <end position="1305"/>
    </location>
</feature>
<evidence type="ECO:0000313" key="3">
    <source>
        <dbReference type="EMBL" id="TNJ26748.1"/>
    </source>
</evidence>
<keyword evidence="4" id="KW-1185">Reference proteome</keyword>
<dbReference type="EMBL" id="VDLU01000004">
    <property type="protein sequence ID" value="TNJ26748.1"/>
    <property type="molecule type" value="Genomic_DNA"/>
</dbReference>
<feature type="transmembrane region" description="Helical" evidence="2">
    <location>
        <begin position="1406"/>
        <end position="1428"/>
    </location>
</feature>
<organism evidence="3 4">
    <name type="scientific">Giardia muris</name>
    <dbReference type="NCBI Taxonomy" id="5742"/>
    <lineage>
        <taxon>Eukaryota</taxon>
        <taxon>Metamonada</taxon>
        <taxon>Diplomonadida</taxon>
        <taxon>Hexamitidae</taxon>
        <taxon>Giardiinae</taxon>
        <taxon>Giardia</taxon>
    </lineage>
</organism>